<comment type="pathway">
    <text evidence="10">Cell wall biogenesis; peptidoglycan biosynthesis.</text>
</comment>
<dbReference type="PANTHER" id="PTHR21015">
    <property type="entry name" value="UDP-N-ACETYLGLUCOSAMINE--N-ACETYLMURAMYL-(PENTAPEPTIDE) PYROPHOSPHORYL-UNDECAPRENOL N-ACETYLGLUCOSAMINE TRANSFERASE 1"/>
    <property type="match status" value="1"/>
</dbReference>
<dbReference type="CDD" id="cd03785">
    <property type="entry name" value="GT28_MurG"/>
    <property type="match status" value="1"/>
</dbReference>
<evidence type="ECO:0000256" key="2">
    <source>
        <dbReference type="ARBA" id="ARBA00022618"/>
    </source>
</evidence>
<keyword evidence="9 10" id="KW-0961">Cell wall biogenesis/degradation</keyword>
<dbReference type="OrthoDB" id="9808936at2"/>
<evidence type="ECO:0000256" key="6">
    <source>
        <dbReference type="ARBA" id="ARBA00022984"/>
    </source>
</evidence>
<feature type="binding site" evidence="10">
    <location>
        <position position="195"/>
    </location>
    <ligand>
        <name>UDP-N-acetyl-alpha-D-glucosamine</name>
        <dbReference type="ChEBI" id="CHEBI:57705"/>
    </ligand>
</feature>
<evidence type="ECO:0000256" key="4">
    <source>
        <dbReference type="ARBA" id="ARBA00022679"/>
    </source>
</evidence>
<evidence type="ECO:0000256" key="8">
    <source>
        <dbReference type="ARBA" id="ARBA00023306"/>
    </source>
</evidence>
<dbReference type="RefSeq" id="WP_102841876.1">
    <property type="nucleotide sequence ID" value="NZ_PDZR01000001.1"/>
</dbReference>
<dbReference type="Pfam" id="PF04101">
    <property type="entry name" value="Glyco_tran_28_C"/>
    <property type="match status" value="1"/>
</dbReference>
<comment type="caution">
    <text evidence="10">Lacks conserved residue(s) required for the propagation of feature annotation.</text>
</comment>
<evidence type="ECO:0000256" key="10">
    <source>
        <dbReference type="HAMAP-Rule" id="MF_00033"/>
    </source>
</evidence>
<dbReference type="GO" id="GO:0005975">
    <property type="term" value="P:carbohydrate metabolic process"/>
    <property type="evidence" value="ECO:0007669"/>
    <property type="project" value="InterPro"/>
</dbReference>
<dbReference type="SUPFAM" id="SSF53756">
    <property type="entry name" value="UDP-Glycosyltransferase/glycogen phosphorylase"/>
    <property type="match status" value="1"/>
</dbReference>
<comment type="caution">
    <text evidence="13">The sequence shown here is derived from an EMBL/GenBank/DDBJ whole genome shotgun (WGS) entry which is preliminary data.</text>
</comment>
<gene>
    <name evidence="10 13" type="primary">murG</name>
    <name evidence="13" type="ORF">CR492_01195</name>
</gene>
<feature type="binding site" evidence="10">
    <location>
        <position position="296"/>
    </location>
    <ligand>
        <name>UDP-N-acetyl-alpha-D-glucosamine</name>
        <dbReference type="ChEBI" id="CHEBI:57705"/>
    </ligand>
</feature>
<dbReference type="Proteomes" id="UP000236286">
    <property type="component" value="Unassembled WGS sequence"/>
</dbReference>
<evidence type="ECO:0000259" key="11">
    <source>
        <dbReference type="Pfam" id="PF03033"/>
    </source>
</evidence>
<keyword evidence="4 10" id="KW-0808">Transferase</keyword>
<keyword evidence="7 10" id="KW-0472">Membrane</keyword>
<dbReference type="GO" id="GO:0051301">
    <property type="term" value="P:cell division"/>
    <property type="evidence" value="ECO:0007669"/>
    <property type="project" value="UniProtKB-KW"/>
</dbReference>
<feature type="domain" description="Glycosyltransferase family 28 N-terminal" evidence="11">
    <location>
        <begin position="7"/>
        <end position="142"/>
    </location>
</feature>
<comment type="function">
    <text evidence="10">Cell wall formation. Catalyzes the transfer of a GlcNAc subunit on undecaprenyl-pyrophosphoryl-MurNAc-pentapeptide (lipid intermediate I) to form undecaprenyl-pyrophosphoryl-MurNAc-(pentapeptide)GlcNAc (lipid intermediate II).</text>
</comment>
<sequence>MSADRPILLAAGGTGGHLFPALATSEALAARGFAVELFTDERAQKYGQDFPARAIHIVSSASPRGSGLISRATAALALARGTMQARKLIARIRPLALIGFGGYPSVPPVLAASQLGVPTVIHEGNAVIGKANLFLAPRVRAIAKGFATLDGISAALAAKTHLTGDPVRPMVIEAAKIPFPDFSDGRLRLLVTGGSQGARVMSDIVPAAIELLSEAERKALIVVQQARGEDEARVREAYARLGVAAEVKAFFADLPLRIAAAHLVIGRAGASTVSELTVIGRPAILVPLPHALDQDQAANARQFAASGGASVVAQSAFSPQWLANALSEAQKDLAGLARRAEAARGAGIPDAADRLADLVLSVAGHKEKAAP</sequence>
<dbReference type="GO" id="GO:0008360">
    <property type="term" value="P:regulation of cell shape"/>
    <property type="evidence" value="ECO:0007669"/>
    <property type="project" value="UniProtKB-KW"/>
</dbReference>
<keyword evidence="8 10" id="KW-0131">Cell cycle</keyword>
<dbReference type="InterPro" id="IPR004276">
    <property type="entry name" value="GlycoTrans_28_N"/>
</dbReference>
<keyword evidence="6 10" id="KW-0573">Peptidoglycan synthesis</keyword>
<proteinExistence type="inferred from homology"/>
<evidence type="ECO:0000313" key="13">
    <source>
        <dbReference type="EMBL" id="PNG27567.1"/>
    </source>
</evidence>
<dbReference type="GO" id="GO:0071555">
    <property type="term" value="P:cell wall organization"/>
    <property type="evidence" value="ECO:0007669"/>
    <property type="project" value="UniProtKB-KW"/>
</dbReference>
<name>A0A2J7TLG5_METSI</name>
<feature type="binding site" evidence="10">
    <location>
        <position position="168"/>
    </location>
    <ligand>
        <name>UDP-N-acetyl-alpha-D-glucosamine</name>
        <dbReference type="ChEBI" id="CHEBI:57705"/>
    </ligand>
</feature>
<comment type="catalytic activity">
    <reaction evidence="10">
        <text>di-trans,octa-cis-undecaprenyl diphospho-N-acetyl-alpha-D-muramoyl-L-alanyl-D-glutamyl-meso-2,6-diaminopimeloyl-D-alanyl-D-alanine + UDP-N-acetyl-alpha-D-glucosamine = di-trans,octa-cis-undecaprenyl diphospho-[N-acetyl-alpha-D-glucosaminyl-(1-&gt;4)]-N-acetyl-alpha-D-muramoyl-L-alanyl-D-glutamyl-meso-2,6-diaminopimeloyl-D-alanyl-D-alanine + UDP + H(+)</text>
        <dbReference type="Rhea" id="RHEA:31227"/>
        <dbReference type="ChEBI" id="CHEBI:15378"/>
        <dbReference type="ChEBI" id="CHEBI:57705"/>
        <dbReference type="ChEBI" id="CHEBI:58223"/>
        <dbReference type="ChEBI" id="CHEBI:61387"/>
        <dbReference type="ChEBI" id="CHEBI:61388"/>
        <dbReference type="EC" id="2.4.1.227"/>
    </reaction>
</comment>
<evidence type="ECO:0000256" key="7">
    <source>
        <dbReference type="ARBA" id="ARBA00023136"/>
    </source>
</evidence>
<keyword evidence="3 10" id="KW-0328">Glycosyltransferase</keyword>
<evidence type="ECO:0000256" key="1">
    <source>
        <dbReference type="ARBA" id="ARBA00022475"/>
    </source>
</evidence>
<dbReference type="EMBL" id="PDZR01000001">
    <property type="protein sequence ID" value="PNG27567.1"/>
    <property type="molecule type" value="Genomic_DNA"/>
</dbReference>
<organism evidence="13 14">
    <name type="scientific">Methylocella silvestris</name>
    <dbReference type="NCBI Taxonomy" id="199596"/>
    <lineage>
        <taxon>Bacteria</taxon>
        <taxon>Pseudomonadati</taxon>
        <taxon>Pseudomonadota</taxon>
        <taxon>Alphaproteobacteria</taxon>
        <taxon>Hyphomicrobiales</taxon>
        <taxon>Beijerinckiaceae</taxon>
        <taxon>Methylocella</taxon>
    </lineage>
</organism>
<evidence type="ECO:0000256" key="5">
    <source>
        <dbReference type="ARBA" id="ARBA00022960"/>
    </source>
</evidence>
<feature type="domain" description="Glycosyl transferase family 28 C-terminal" evidence="12">
    <location>
        <begin position="189"/>
        <end position="355"/>
    </location>
</feature>
<dbReference type="NCBIfam" id="TIGR01133">
    <property type="entry name" value="murG"/>
    <property type="match status" value="1"/>
</dbReference>
<protein>
    <recommendedName>
        <fullName evidence="10">UDP-N-acetylglucosamine--N-acetylmuramyl-(pentapeptide) pyrophosphoryl-undecaprenol N-acetylglucosamine transferase</fullName>
        <ecNumber evidence="10">2.4.1.227</ecNumber>
    </recommendedName>
    <alternativeName>
        <fullName evidence="10">Undecaprenyl-PP-MurNAc-pentapeptide-UDPGlcNAc GlcNAc transferase</fullName>
    </alternativeName>
</protein>
<reference evidence="13 14" key="1">
    <citation type="submission" date="2017-10" db="EMBL/GenBank/DDBJ databases">
        <title>Genome announcement of Methylocella silvestris TVC from permafrost.</title>
        <authorList>
            <person name="Wang J."/>
            <person name="Geng K."/>
            <person name="Ul-Haque F."/>
            <person name="Crombie A.T."/>
            <person name="Street L.E."/>
            <person name="Wookey P.A."/>
            <person name="Murrell J.C."/>
            <person name="Pratscher J."/>
        </authorList>
    </citation>
    <scope>NUCLEOTIDE SEQUENCE [LARGE SCALE GENOMIC DNA]</scope>
    <source>
        <strain evidence="13 14">TVC</strain>
    </source>
</reference>
<dbReference type="InterPro" id="IPR007235">
    <property type="entry name" value="Glyco_trans_28_C"/>
</dbReference>
<dbReference type="Gene3D" id="3.40.50.2000">
    <property type="entry name" value="Glycogen Phosphorylase B"/>
    <property type="match status" value="2"/>
</dbReference>
<dbReference type="PANTHER" id="PTHR21015:SF22">
    <property type="entry name" value="GLYCOSYLTRANSFERASE"/>
    <property type="match status" value="1"/>
</dbReference>
<keyword evidence="5 10" id="KW-0133">Cell shape</keyword>
<evidence type="ECO:0000256" key="9">
    <source>
        <dbReference type="ARBA" id="ARBA00023316"/>
    </source>
</evidence>
<dbReference type="GO" id="GO:0051991">
    <property type="term" value="F:UDP-N-acetyl-D-glucosamine:N-acetylmuramoyl-L-alanyl-D-glutamyl-meso-2,6-diaminopimelyl-D-alanyl-D-alanine-diphosphoundecaprenol 4-beta-N-acetylglucosaminlytransferase activity"/>
    <property type="evidence" value="ECO:0007669"/>
    <property type="project" value="RHEA"/>
</dbReference>
<keyword evidence="1 10" id="KW-1003">Cell membrane</keyword>
<accession>A0A2J7TLG5</accession>
<keyword evidence="2 10" id="KW-0132">Cell division</keyword>
<comment type="similarity">
    <text evidence="10">Belongs to the glycosyltransferase 28 family. MurG subfamily.</text>
</comment>
<feature type="binding site" evidence="10">
    <location>
        <position position="125"/>
    </location>
    <ligand>
        <name>UDP-N-acetyl-alpha-D-glucosamine</name>
        <dbReference type="ChEBI" id="CHEBI:57705"/>
    </ligand>
</feature>
<dbReference type="HAMAP" id="MF_00033">
    <property type="entry name" value="MurG"/>
    <property type="match status" value="1"/>
</dbReference>
<evidence type="ECO:0000313" key="14">
    <source>
        <dbReference type="Proteomes" id="UP000236286"/>
    </source>
</evidence>
<dbReference type="GO" id="GO:0009252">
    <property type="term" value="P:peptidoglycan biosynthetic process"/>
    <property type="evidence" value="ECO:0007669"/>
    <property type="project" value="UniProtKB-UniRule"/>
</dbReference>
<comment type="subcellular location">
    <subcellularLocation>
        <location evidence="10">Cell membrane</location>
        <topology evidence="10">Peripheral membrane protein</topology>
        <orientation evidence="10">Cytoplasmic side</orientation>
    </subcellularLocation>
</comment>
<dbReference type="InterPro" id="IPR006009">
    <property type="entry name" value="GlcNAc_MurG"/>
</dbReference>
<evidence type="ECO:0000256" key="3">
    <source>
        <dbReference type="ARBA" id="ARBA00022676"/>
    </source>
</evidence>
<dbReference type="UniPathway" id="UPA00219"/>
<feature type="binding site" evidence="10">
    <location>
        <begin position="14"/>
        <end position="16"/>
    </location>
    <ligand>
        <name>UDP-N-acetyl-alpha-D-glucosamine</name>
        <dbReference type="ChEBI" id="CHEBI:57705"/>
    </ligand>
</feature>
<dbReference type="GO" id="GO:0050511">
    <property type="term" value="F:undecaprenyldiphospho-muramoylpentapeptide beta-N-acetylglucosaminyltransferase activity"/>
    <property type="evidence" value="ECO:0007669"/>
    <property type="project" value="UniProtKB-UniRule"/>
</dbReference>
<dbReference type="EC" id="2.4.1.227" evidence="10"/>
<dbReference type="Pfam" id="PF03033">
    <property type="entry name" value="Glyco_transf_28"/>
    <property type="match status" value="1"/>
</dbReference>
<evidence type="ECO:0000259" key="12">
    <source>
        <dbReference type="Pfam" id="PF04101"/>
    </source>
</evidence>
<dbReference type="GO" id="GO:0005886">
    <property type="term" value="C:plasma membrane"/>
    <property type="evidence" value="ECO:0007669"/>
    <property type="project" value="UniProtKB-SubCell"/>
</dbReference>
<dbReference type="AlphaFoldDB" id="A0A2J7TLG5"/>